<sequence length="39" mass="4356">MAVIHITTSSGKLLYKKRTASKSEAVLFTVVLYSFEKHA</sequence>
<dbReference type="STRING" id="1508404.JMA_05440"/>
<dbReference type="BioCyc" id="JESP1508404:G14D9-9761-MONOMER"/>
<name>A0A0B5AIJ6_9BACL</name>
<keyword evidence="2" id="KW-1185">Reference proteome</keyword>
<dbReference type="HOGENOM" id="CLU_3311099_0_0_9"/>
<dbReference type="AlphaFoldDB" id="A0A0B5AIJ6"/>
<evidence type="ECO:0000313" key="1">
    <source>
        <dbReference type="EMBL" id="AJD89861.1"/>
    </source>
</evidence>
<accession>A0A0B5AIJ6</accession>
<evidence type="ECO:0000313" key="2">
    <source>
        <dbReference type="Proteomes" id="UP000031449"/>
    </source>
</evidence>
<reference evidence="1 2" key="1">
    <citation type="submission" date="2014-08" db="EMBL/GenBank/DDBJ databases">
        <title>Complete genome of a marine bacteria Jeotgalibacillus malaysiensis.</title>
        <authorList>
            <person name="Yaakop A.S."/>
            <person name="Chan K.-G."/>
            <person name="Goh K.M."/>
        </authorList>
    </citation>
    <scope>NUCLEOTIDE SEQUENCE [LARGE SCALE GENOMIC DNA]</scope>
    <source>
        <strain evidence="1 2">D5</strain>
    </source>
</reference>
<gene>
    <name evidence="1" type="ORF">JMA_05440</name>
</gene>
<organism evidence="1 2">
    <name type="scientific">Jeotgalibacillus malaysiensis</name>
    <dbReference type="NCBI Taxonomy" id="1508404"/>
    <lineage>
        <taxon>Bacteria</taxon>
        <taxon>Bacillati</taxon>
        <taxon>Bacillota</taxon>
        <taxon>Bacilli</taxon>
        <taxon>Bacillales</taxon>
        <taxon>Caryophanaceae</taxon>
        <taxon>Jeotgalibacillus</taxon>
    </lineage>
</organism>
<dbReference type="KEGG" id="jeo:JMA_05440"/>
<protein>
    <submittedName>
        <fullName evidence="1">Uncharacterized protein</fullName>
    </submittedName>
</protein>
<proteinExistence type="predicted"/>
<dbReference type="Proteomes" id="UP000031449">
    <property type="component" value="Chromosome"/>
</dbReference>
<dbReference type="EMBL" id="CP009416">
    <property type="protein sequence ID" value="AJD89861.1"/>
    <property type="molecule type" value="Genomic_DNA"/>
</dbReference>